<sequence>MSDLSYRDDETASVSVSSADTELFTYVYQSTANQYESPRPFIHPLRTLGGRLISIYRPHDHLWHVGIAWSLPHFGADNFWGGPSFRADRGYVSLDNNGATRHRRTNEIDVTDGVFGYAHDLDWYRSDGTHVVTEARRLTARVEPGSDAWILTFETSMTNVSGSDIQIGSPTTEGRPDAGYGGLFWRGPRSFTGGTVLGPDGATGETLRGRHAPWMAFTGKHDELEGSSSIVMVDAPSNAQHPPQWFARSEPFGCLGPAPFFSEEVRFGSGEVMTNRYAVVVADGKVDHHRAAALADLGGSVL</sequence>
<dbReference type="Pfam" id="PF14100">
    <property type="entry name" value="DUF6807"/>
    <property type="match status" value="1"/>
</dbReference>
<reference evidence="1 2" key="1">
    <citation type="submission" date="2024-09" db="EMBL/GenBank/DDBJ databases">
        <authorList>
            <person name="Sun Q."/>
            <person name="Mori K."/>
        </authorList>
    </citation>
    <scope>NUCLEOTIDE SEQUENCE [LARGE SCALE GENOMIC DNA]</scope>
    <source>
        <strain evidence="1 2">CGMCC 1.15906</strain>
    </source>
</reference>
<dbReference type="Proteomes" id="UP001589890">
    <property type="component" value="Unassembled WGS sequence"/>
</dbReference>
<accession>A0ABV6QNL4</accession>
<evidence type="ECO:0000313" key="2">
    <source>
        <dbReference type="Proteomes" id="UP001589890"/>
    </source>
</evidence>
<keyword evidence="2" id="KW-1185">Reference proteome</keyword>
<comment type="caution">
    <text evidence="1">The sequence shown here is derived from an EMBL/GenBank/DDBJ whole genome shotgun (WGS) entry which is preliminary data.</text>
</comment>
<protein>
    <submittedName>
        <fullName evidence="1">PmoA family protein</fullName>
    </submittedName>
</protein>
<dbReference type="EMBL" id="JBHLTC010000023">
    <property type="protein sequence ID" value="MFC0626233.1"/>
    <property type="molecule type" value="Genomic_DNA"/>
</dbReference>
<proteinExistence type="predicted"/>
<evidence type="ECO:0000313" key="1">
    <source>
        <dbReference type="EMBL" id="MFC0626233.1"/>
    </source>
</evidence>
<gene>
    <name evidence="1" type="ORF">ACFFGN_19295</name>
</gene>
<organism evidence="1 2">
    <name type="scientific">Kribbella deserti</name>
    <dbReference type="NCBI Taxonomy" id="1926257"/>
    <lineage>
        <taxon>Bacteria</taxon>
        <taxon>Bacillati</taxon>
        <taxon>Actinomycetota</taxon>
        <taxon>Actinomycetes</taxon>
        <taxon>Propionibacteriales</taxon>
        <taxon>Kribbellaceae</taxon>
        <taxon>Kribbella</taxon>
    </lineage>
</organism>
<name>A0ABV6QNL4_9ACTN</name>
<dbReference type="InterPro" id="IPR029475">
    <property type="entry name" value="DUF6807"/>
</dbReference>
<dbReference type="RefSeq" id="WP_380049476.1">
    <property type="nucleotide sequence ID" value="NZ_JBHLTC010000023.1"/>
</dbReference>